<accession>A0A1E7F3C1</accession>
<dbReference type="Proteomes" id="UP000095751">
    <property type="component" value="Unassembled WGS sequence"/>
</dbReference>
<evidence type="ECO:0000313" key="2">
    <source>
        <dbReference type="Proteomes" id="UP000095751"/>
    </source>
</evidence>
<name>A0A1E7F3C1_9STRA</name>
<dbReference type="InParanoid" id="A0A1E7F3C1"/>
<protein>
    <submittedName>
        <fullName evidence="1">Uncharacterized protein</fullName>
    </submittedName>
</protein>
<reference evidence="1 2" key="1">
    <citation type="submission" date="2016-09" db="EMBL/GenBank/DDBJ databases">
        <title>Extensive genetic diversity and differential bi-allelic expression allows diatom success in the polar Southern Ocean.</title>
        <authorList>
            <consortium name="DOE Joint Genome Institute"/>
            <person name="Mock T."/>
            <person name="Otillar R.P."/>
            <person name="Strauss J."/>
            <person name="Dupont C."/>
            <person name="Frickenhaus S."/>
            <person name="Maumus F."/>
            <person name="Mcmullan M."/>
            <person name="Sanges R."/>
            <person name="Schmutz J."/>
            <person name="Toseland A."/>
            <person name="Valas R."/>
            <person name="Veluchamy A."/>
            <person name="Ward B.J."/>
            <person name="Allen A."/>
            <person name="Barry K."/>
            <person name="Falciatore A."/>
            <person name="Ferrante M."/>
            <person name="Fortunato A.E."/>
            <person name="Gloeckner G."/>
            <person name="Gruber A."/>
            <person name="Hipkin R."/>
            <person name="Janech M."/>
            <person name="Kroth P."/>
            <person name="Leese F."/>
            <person name="Lindquist E."/>
            <person name="Lyon B.R."/>
            <person name="Martin J."/>
            <person name="Mayer C."/>
            <person name="Parker M."/>
            <person name="Quesneville H."/>
            <person name="Raymond J."/>
            <person name="Uhlig C."/>
            <person name="Valentin K.U."/>
            <person name="Worden A.Z."/>
            <person name="Armbrust E.V."/>
            <person name="Bowler C."/>
            <person name="Green B."/>
            <person name="Moulton V."/>
            <person name="Van Oosterhout C."/>
            <person name="Grigoriev I."/>
        </authorList>
    </citation>
    <scope>NUCLEOTIDE SEQUENCE [LARGE SCALE GENOMIC DNA]</scope>
    <source>
        <strain evidence="1 2">CCMP1102</strain>
    </source>
</reference>
<dbReference type="KEGG" id="fcy:FRACYDRAFT_243927"/>
<dbReference type="EMBL" id="KV784364">
    <property type="protein sequence ID" value="OEU12670.1"/>
    <property type="molecule type" value="Genomic_DNA"/>
</dbReference>
<dbReference type="AlphaFoldDB" id="A0A1E7F3C1"/>
<gene>
    <name evidence="1" type="ORF">FRACYDRAFT_243927</name>
</gene>
<proteinExistence type="predicted"/>
<keyword evidence="2" id="KW-1185">Reference proteome</keyword>
<dbReference type="OrthoDB" id="348976at2759"/>
<organism evidence="1 2">
    <name type="scientific">Fragilariopsis cylindrus CCMP1102</name>
    <dbReference type="NCBI Taxonomy" id="635003"/>
    <lineage>
        <taxon>Eukaryota</taxon>
        <taxon>Sar</taxon>
        <taxon>Stramenopiles</taxon>
        <taxon>Ochrophyta</taxon>
        <taxon>Bacillariophyta</taxon>
        <taxon>Bacillariophyceae</taxon>
        <taxon>Bacillariophycidae</taxon>
        <taxon>Bacillariales</taxon>
        <taxon>Bacillariaceae</taxon>
        <taxon>Fragilariopsis</taxon>
    </lineage>
</organism>
<evidence type="ECO:0000313" key="1">
    <source>
        <dbReference type="EMBL" id="OEU12670.1"/>
    </source>
</evidence>
<sequence length="259" mass="29501">MALFYQLGNSSDVHGYVVINDNILTRLRIPRKVSSLSKEEIIPSLPNDMNTETMQIDNEPTNNIGIRKNSEVKIESSSLLSRPLNFLSANHFVAPTMTAQNADPKVLTFSPLEAWSMSKLDRWYSSSQSIKCPFFRRRYGDSLDMMEGLMKHTIIRKERWHLMGAPQAHRPAGTNNKLNKVKYKGLSPKQLQEYILNDWKAETGKGYYITGKLTTAIYRDDALFLGPDPDLPLSGLRKYVGVATHLFDYHSSSTEKSRR</sequence>